<evidence type="ECO:0000256" key="4">
    <source>
        <dbReference type="ARBA" id="ARBA00023125"/>
    </source>
</evidence>
<dbReference type="Gene3D" id="1.10.10.10">
    <property type="entry name" value="Winged helix-like DNA-binding domain superfamily/Winged helix DNA-binding domain"/>
    <property type="match status" value="1"/>
</dbReference>
<evidence type="ECO:0000256" key="5">
    <source>
        <dbReference type="ARBA" id="ARBA00023163"/>
    </source>
</evidence>
<keyword evidence="2" id="KW-0805">Transcription regulation</keyword>
<dbReference type="RefSeq" id="WP_344719014.1">
    <property type="nucleotide sequence ID" value="NZ_BAAAUS010000002.1"/>
</dbReference>
<dbReference type="SUPFAM" id="SSF88659">
    <property type="entry name" value="Sigma3 and sigma4 domains of RNA polymerase sigma factors"/>
    <property type="match status" value="1"/>
</dbReference>
<dbReference type="Proteomes" id="UP001597114">
    <property type="component" value="Unassembled WGS sequence"/>
</dbReference>
<dbReference type="NCBIfam" id="TIGR02937">
    <property type="entry name" value="sigma70-ECF"/>
    <property type="match status" value="1"/>
</dbReference>
<keyword evidence="4" id="KW-0238">DNA-binding</keyword>
<dbReference type="CDD" id="cd06171">
    <property type="entry name" value="Sigma70_r4"/>
    <property type="match status" value="1"/>
</dbReference>
<dbReference type="InterPro" id="IPR007630">
    <property type="entry name" value="RNA_pol_sigma70_r4"/>
</dbReference>
<dbReference type="Pfam" id="PF04542">
    <property type="entry name" value="Sigma70_r2"/>
    <property type="match status" value="1"/>
</dbReference>
<reference evidence="9" key="1">
    <citation type="journal article" date="2019" name="Int. J. Syst. Evol. Microbiol.">
        <title>The Global Catalogue of Microorganisms (GCM) 10K type strain sequencing project: providing services to taxonomists for standard genome sequencing and annotation.</title>
        <authorList>
            <consortium name="The Broad Institute Genomics Platform"/>
            <consortium name="The Broad Institute Genome Sequencing Center for Infectious Disease"/>
            <person name="Wu L."/>
            <person name="Ma J."/>
        </authorList>
    </citation>
    <scope>NUCLEOTIDE SEQUENCE [LARGE SCALE GENOMIC DNA]</scope>
    <source>
        <strain evidence="9">CCM 7043</strain>
    </source>
</reference>
<dbReference type="PANTHER" id="PTHR43133:SF52">
    <property type="entry name" value="ECF RNA POLYMERASE SIGMA FACTOR SIGL"/>
    <property type="match status" value="1"/>
</dbReference>
<dbReference type="InterPro" id="IPR039425">
    <property type="entry name" value="RNA_pol_sigma-70-like"/>
</dbReference>
<proteinExistence type="inferred from homology"/>
<dbReference type="InterPro" id="IPR014284">
    <property type="entry name" value="RNA_pol_sigma-70_dom"/>
</dbReference>
<dbReference type="Pfam" id="PF04545">
    <property type="entry name" value="Sigma70_r4"/>
    <property type="match status" value="1"/>
</dbReference>
<organism evidence="8 9">
    <name type="scientific">Pseudonocardia yunnanensis</name>
    <dbReference type="NCBI Taxonomy" id="58107"/>
    <lineage>
        <taxon>Bacteria</taxon>
        <taxon>Bacillati</taxon>
        <taxon>Actinomycetota</taxon>
        <taxon>Actinomycetes</taxon>
        <taxon>Pseudonocardiales</taxon>
        <taxon>Pseudonocardiaceae</taxon>
        <taxon>Pseudonocardia</taxon>
    </lineage>
</organism>
<sequence>MTTLPDCQESTEAFVRGLYDDAFRPLLRFVLLLTGNRERAEEVVQETIVRAWRQHATGFETDRPHGWLYTVARNLVTDLRRHDAVRPVIVHDEVALKRAPESDHFDKAVHRRVVADALNQLRPKHRDVLIAIYYQDCSLAEAADRLDIPIGTVKSRSYHALRELRVILEKSGAL</sequence>
<evidence type="ECO:0000259" key="6">
    <source>
        <dbReference type="Pfam" id="PF04542"/>
    </source>
</evidence>
<dbReference type="InterPro" id="IPR036388">
    <property type="entry name" value="WH-like_DNA-bd_sf"/>
</dbReference>
<dbReference type="SUPFAM" id="SSF88946">
    <property type="entry name" value="Sigma2 domain of RNA polymerase sigma factors"/>
    <property type="match status" value="1"/>
</dbReference>
<comment type="caution">
    <text evidence="8">The sequence shown here is derived from an EMBL/GenBank/DDBJ whole genome shotgun (WGS) entry which is preliminary data.</text>
</comment>
<keyword evidence="9" id="KW-1185">Reference proteome</keyword>
<gene>
    <name evidence="8" type="ORF">ACFSJD_07105</name>
</gene>
<evidence type="ECO:0000256" key="3">
    <source>
        <dbReference type="ARBA" id="ARBA00023082"/>
    </source>
</evidence>
<feature type="domain" description="RNA polymerase sigma-70 region 4" evidence="7">
    <location>
        <begin position="117"/>
        <end position="165"/>
    </location>
</feature>
<accession>A0ABW4ENM6</accession>
<evidence type="ECO:0000256" key="1">
    <source>
        <dbReference type="ARBA" id="ARBA00010641"/>
    </source>
</evidence>
<dbReference type="InterPro" id="IPR007627">
    <property type="entry name" value="RNA_pol_sigma70_r2"/>
</dbReference>
<dbReference type="PANTHER" id="PTHR43133">
    <property type="entry name" value="RNA POLYMERASE ECF-TYPE SIGMA FACTO"/>
    <property type="match status" value="1"/>
</dbReference>
<evidence type="ECO:0000256" key="2">
    <source>
        <dbReference type="ARBA" id="ARBA00023015"/>
    </source>
</evidence>
<protein>
    <submittedName>
        <fullName evidence="8">Sigma-70 family RNA polymerase sigma factor</fullName>
    </submittedName>
</protein>
<dbReference type="InterPro" id="IPR013324">
    <property type="entry name" value="RNA_pol_sigma_r3/r4-like"/>
</dbReference>
<keyword evidence="5" id="KW-0804">Transcription</keyword>
<comment type="similarity">
    <text evidence="1">Belongs to the sigma-70 factor family. ECF subfamily.</text>
</comment>
<feature type="domain" description="RNA polymerase sigma-70 region 2" evidence="6">
    <location>
        <begin position="22"/>
        <end position="82"/>
    </location>
</feature>
<evidence type="ECO:0000313" key="9">
    <source>
        <dbReference type="Proteomes" id="UP001597114"/>
    </source>
</evidence>
<dbReference type="InterPro" id="IPR013325">
    <property type="entry name" value="RNA_pol_sigma_r2"/>
</dbReference>
<dbReference type="EMBL" id="JBHUCO010000007">
    <property type="protein sequence ID" value="MFD1517246.1"/>
    <property type="molecule type" value="Genomic_DNA"/>
</dbReference>
<evidence type="ECO:0000313" key="8">
    <source>
        <dbReference type="EMBL" id="MFD1517246.1"/>
    </source>
</evidence>
<name>A0ABW4ENM6_9PSEU</name>
<dbReference type="Gene3D" id="1.10.1740.10">
    <property type="match status" value="1"/>
</dbReference>
<evidence type="ECO:0000259" key="7">
    <source>
        <dbReference type="Pfam" id="PF04545"/>
    </source>
</evidence>
<keyword evidence="3" id="KW-0731">Sigma factor</keyword>